<organism evidence="2 3">
    <name type="scientific">Apiospora hydei</name>
    <dbReference type="NCBI Taxonomy" id="1337664"/>
    <lineage>
        <taxon>Eukaryota</taxon>
        <taxon>Fungi</taxon>
        <taxon>Dikarya</taxon>
        <taxon>Ascomycota</taxon>
        <taxon>Pezizomycotina</taxon>
        <taxon>Sordariomycetes</taxon>
        <taxon>Xylariomycetidae</taxon>
        <taxon>Amphisphaeriales</taxon>
        <taxon>Apiosporaceae</taxon>
        <taxon>Apiospora</taxon>
    </lineage>
</organism>
<dbReference type="RefSeq" id="XP_066672955.1">
    <property type="nucleotide sequence ID" value="XM_066809337.1"/>
</dbReference>
<accession>A0ABR1X3T2</accession>
<evidence type="ECO:0000313" key="3">
    <source>
        <dbReference type="Proteomes" id="UP001433268"/>
    </source>
</evidence>
<feature type="region of interest" description="Disordered" evidence="1">
    <location>
        <begin position="298"/>
        <end position="420"/>
    </location>
</feature>
<proteinExistence type="predicted"/>
<feature type="region of interest" description="Disordered" evidence="1">
    <location>
        <begin position="37"/>
        <end position="91"/>
    </location>
</feature>
<evidence type="ECO:0000256" key="1">
    <source>
        <dbReference type="SAM" id="MobiDB-lite"/>
    </source>
</evidence>
<dbReference type="Proteomes" id="UP001433268">
    <property type="component" value="Unassembled WGS sequence"/>
</dbReference>
<name>A0ABR1X3T2_9PEZI</name>
<gene>
    <name evidence="2" type="ORF">PG997_005022</name>
</gene>
<keyword evidence="3" id="KW-1185">Reference proteome</keyword>
<feature type="compositionally biased region" description="Low complexity" evidence="1">
    <location>
        <begin position="47"/>
        <end position="63"/>
    </location>
</feature>
<feature type="compositionally biased region" description="Pro residues" evidence="1">
    <location>
        <begin position="64"/>
        <end position="76"/>
    </location>
</feature>
<comment type="caution">
    <text evidence="2">The sequence shown here is derived from an EMBL/GenBank/DDBJ whole genome shotgun (WGS) entry which is preliminary data.</text>
</comment>
<feature type="region of interest" description="Disordered" evidence="1">
    <location>
        <begin position="159"/>
        <end position="200"/>
    </location>
</feature>
<dbReference type="EMBL" id="JAQQWN010000004">
    <property type="protein sequence ID" value="KAK8090061.1"/>
    <property type="molecule type" value="Genomic_DNA"/>
</dbReference>
<reference evidence="2 3" key="1">
    <citation type="submission" date="2023-01" db="EMBL/GenBank/DDBJ databases">
        <title>Analysis of 21 Apiospora genomes using comparative genomics revels a genus with tremendous synthesis potential of carbohydrate active enzymes and secondary metabolites.</title>
        <authorList>
            <person name="Sorensen T."/>
        </authorList>
    </citation>
    <scope>NUCLEOTIDE SEQUENCE [LARGE SCALE GENOMIC DNA]</scope>
    <source>
        <strain evidence="2 3">CBS 114990</strain>
    </source>
</reference>
<evidence type="ECO:0000313" key="2">
    <source>
        <dbReference type="EMBL" id="KAK8090061.1"/>
    </source>
</evidence>
<feature type="region of interest" description="Disordered" evidence="1">
    <location>
        <begin position="219"/>
        <end position="248"/>
    </location>
</feature>
<protein>
    <submittedName>
        <fullName evidence="2">Uncharacterized protein</fullName>
    </submittedName>
</protein>
<feature type="compositionally biased region" description="Low complexity" evidence="1">
    <location>
        <begin position="372"/>
        <end position="390"/>
    </location>
</feature>
<dbReference type="GeneID" id="92042397"/>
<feature type="compositionally biased region" description="Polar residues" evidence="1">
    <location>
        <begin position="224"/>
        <end position="236"/>
    </location>
</feature>
<feature type="compositionally biased region" description="Low complexity" evidence="1">
    <location>
        <begin position="332"/>
        <end position="347"/>
    </location>
</feature>
<sequence length="420" mass="44384">MAVFSLFSAGVVERASATEYYHGGDHGHRTNITAKVLPGGAGGPGRPGSRPRPGLASPVINPAPDRPPPPSPPLPSPIKVVGKTTTSPKATTTVVQETQSLTQVTTTPFGTTTQITLTTAEPASSTVLIASPPLYISTGFSSTTGLVTSASLLSTSTSISSTALGRSASPSESPVSDPMAADNDNAANDRTRSPLFNRGITPIHDDEIATWKINRTASEKSAGRYTTRNSTTQDSTGHTHKKTPSQTPSLIQYQQPLGKQSFDSIAQSPRSFIQRQSMDLPQSPQSVILAKAPNARSGLTDQAIPGDDPFLPAPKRQPSRLHKLPSAPPPTSGNMRTRSSRSNSMRSFGDVWHGDNTGIPRSPRPSTEAHNTITRTTSSRIYSSSTIPPRMSLSNLNEPDHFNGLSPPPLHSTEIGRAIG</sequence>